<evidence type="ECO:0000256" key="2">
    <source>
        <dbReference type="ARBA" id="ARBA00003929"/>
    </source>
</evidence>
<gene>
    <name evidence="15" type="primary">LOC122915404</name>
</gene>
<dbReference type="Pfam" id="PF13853">
    <property type="entry name" value="7tm_4"/>
    <property type="match status" value="1"/>
</dbReference>
<protein>
    <recommendedName>
        <fullName evidence="14">G-protein coupled receptors family 1 profile domain-containing protein</fullName>
    </recommendedName>
</protein>
<feature type="transmembrane region" description="Helical" evidence="13">
    <location>
        <begin position="23"/>
        <end position="46"/>
    </location>
</feature>
<dbReference type="Ensembl" id="ENSNVIT00000009653.1">
    <property type="protein sequence ID" value="ENSNVIP00000008246.1"/>
    <property type="gene ID" value="ENSNVIG00000006543.1"/>
</dbReference>
<evidence type="ECO:0000256" key="11">
    <source>
        <dbReference type="ARBA" id="ARBA00023170"/>
    </source>
</evidence>
<accession>A0A8C7AKJ2</accession>
<dbReference type="InterPro" id="IPR017452">
    <property type="entry name" value="GPCR_Rhodpsn_7TM"/>
</dbReference>
<dbReference type="Gene3D" id="1.20.1070.10">
    <property type="entry name" value="Rhodopsin 7-helix transmembrane proteins"/>
    <property type="match status" value="1"/>
</dbReference>
<comment type="function">
    <text evidence="1">Odorant receptor.</text>
</comment>
<feature type="transmembrane region" description="Helical" evidence="13">
    <location>
        <begin position="88"/>
        <end position="106"/>
    </location>
</feature>
<keyword evidence="8 13" id="KW-1133">Transmembrane helix</keyword>
<dbReference type="InterPro" id="IPR050516">
    <property type="entry name" value="Olfactory_GPCR"/>
</dbReference>
<proteinExistence type="predicted"/>
<feature type="domain" description="G-protein coupled receptors family 1 profile" evidence="14">
    <location>
        <begin position="39"/>
        <end position="287"/>
    </location>
</feature>
<keyword evidence="10 13" id="KW-0472">Membrane</keyword>
<reference evidence="15" key="2">
    <citation type="submission" date="2025-09" db="UniProtKB">
        <authorList>
            <consortium name="Ensembl"/>
        </authorList>
    </citation>
    <scope>IDENTIFICATION</scope>
</reference>
<evidence type="ECO:0000256" key="7">
    <source>
        <dbReference type="ARBA" id="ARBA00022725"/>
    </source>
</evidence>
<evidence type="ECO:0000256" key="3">
    <source>
        <dbReference type="ARBA" id="ARBA00004651"/>
    </source>
</evidence>
<dbReference type="GO" id="GO:0004930">
    <property type="term" value="F:G protein-coupled receptor activity"/>
    <property type="evidence" value="ECO:0007669"/>
    <property type="project" value="UniProtKB-KW"/>
</dbReference>
<dbReference type="CDD" id="cd15227">
    <property type="entry name" value="7tmA_OR14-like"/>
    <property type="match status" value="1"/>
</dbReference>
<evidence type="ECO:0000256" key="13">
    <source>
        <dbReference type="SAM" id="Phobius"/>
    </source>
</evidence>
<keyword evidence="16" id="KW-1185">Reference proteome</keyword>
<dbReference type="PRINTS" id="PR00237">
    <property type="entry name" value="GPCRRHODOPSN"/>
</dbReference>
<dbReference type="GO" id="GO:0005886">
    <property type="term" value="C:plasma membrane"/>
    <property type="evidence" value="ECO:0007669"/>
    <property type="project" value="UniProtKB-SubCell"/>
</dbReference>
<evidence type="ECO:0000256" key="1">
    <source>
        <dbReference type="ARBA" id="ARBA00002936"/>
    </source>
</evidence>
<dbReference type="InterPro" id="IPR000725">
    <property type="entry name" value="Olfact_rcpt"/>
</dbReference>
<dbReference type="PANTHER" id="PTHR26452">
    <property type="entry name" value="OLFACTORY RECEPTOR"/>
    <property type="match status" value="1"/>
</dbReference>
<keyword evidence="4" id="KW-1003">Cell membrane</keyword>
<sequence length="324" mass="36509">MENFTSGSIFFLIGFSDVSEIQVLHAVLFLLIYLVALLGSLLIITLTTKDHQLHTPMYFFLKNLSFLELCLISITVPKSIMNSLMNHSTISLLGCVSQVFFFFLLASTEVGLLTVMSYDLYVAVCHPLRYDIIMGHRACMQMATTSWVSGGLKAILHMASTFSKAMCGLPEIHLFFFDVPQLLSLACSYNIGELVVIGLSLVLDFGCFVFIDISYIYIFSTVLRMPSREGRHKAISTCLPHLLVVTLFLSSGFFAYLHPLPKYPSLLDLLVSVFYTVVPPTMNSLIYSMRNKDMKMALCSVRSLPLPQHFPCLFFFKILFSLHH</sequence>
<dbReference type="GeneTree" id="ENSGT01050000244828"/>
<evidence type="ECO:0000313" key="16">
    <source>
        <dbReference type="Proteomes" id="UP000694425"/>
    </source>
</evidence>
<dbReference type="SUPFAM" id="SSF81321">
    <property type="entry name" value="Family A G protein-coupled receptor-like"/>
    <property type="match status" value="1"/>
</dbReference>
<evidence type="ECO:0000256" key="12">
    <source>
        <dbReference type="ARBA" id="ARBA00023224"/>
    </source>
</evidence>
<comment type="subcellular location">
    <subcellularLocation>
        <location evidence="3">Cell membrane</location>
        <topology evidence="3">Multi-pass membrane protein</topology>
    </subcellularLocation>
</comment>
<evidence type="ECO:0000259" key="14">
    <source>
        <dbReference type="PROSITE" id="PS50262"/>
    </source>
</evidence>
<dbReference type="AlphaFoldDB" id="A0A8C7AKJ2"/>
<dbReference type="PROSITE" id="PS50262">
    <property type="entry name" value="G_PROTEIN_RECEP_F1_2"/>
    <property type="match status" value="1"/>
</dbReference>
<feature type="transmembrane region" description="Helical" evidence="13">
    <location>
        <begin position="197"/>
        <end position="218"/>
    </location>
</feature>
<keyword evidence="5" id="KW-0716">Sensory transduction</keyword>
<evidence type="ECO:0000256" key="9">
    <source>
        <dbReference type="ARBA" id="ARBA00023040"/>
    </source>
</evidence>
<feature type="transmembrane region" description="Helical" evidence="13">
    <location>
        <begin position="58"/>
        <end position="76"/>
    </location>
</feature>
<feature type="transmembrane region" description="Helical" evidence="13">
    <location>
        <begin position="269"/>
        <end position="287"/>
    </location>
</feature>
<reference evidence="15" key="1">
    <citation type="submission" date="2025-08" db="UniProtKB">
        <authorList>
            <consortium name="Ensembl"/>
        </authorList>
    </citation>
    <scope>IDENTIFICATION</scope>
</reference>
<dbReference type="Proteomes" id="UP000694425">
    <property type="component" value="Unplaced"/>
</dbReference>
<keyword evidence="6 13" id="KW-0812">Transmembrane</keyword>
<evidence type="ECO:0000256" key="4">
    <source>
        <dbReference type="ARBA" id="ARBA00022475"/>
    </source>
</evidence>
<dbReference type="GO" id="GO:0004984">
    <property type="term" value="F:olfactory receptor activity"/>
    <property type="evidence" value="ECO:0007669"/>
    <property type="project" value="InterPro"/>
</dbReference>
<evidence type="ECO:0000256" key="8">
    <source>
        <dbReference type="ARBA" id="ARBA00022989"/>
    </source>
</evidence>
<keyword evidence="11" id="KW-0675">Receptor</keyword>
<organism evidence="15 16">
    <name type="scientific">Neovison vison</name>
    <name type="common">American mink</name>
    <name type="synonym">Mustela vison</name>
    <dbReference type="NCBI Taxonomy" id="452646"/>
    <lineage>
        <taxon>Eukaryota</taxon>
        <taxon>Metazoa</taxon>
        <taxon>Chordata</taxon>
        <taxon>Craniata</taxon>
        <taxon>Vertebrata</taxon>
        <taxon>Euteleostomi</taxon>
        <taxon>Mammalia</taxon>
        <taxon>Eutheria</taxon>
        <taxon>Laurasiatheria</taxon>
        <taxon>Carnivora</taxon>
        <taxon>Caniformia</taxon>
        <taxon>Musteloidea</taxon>
        <taxon>Mustelidae</taxon>
        <taxon>Mustelinae</taxon>
        <taxon>Neogale</taxon>
    </lineage>
</organism>
<evidence type="ECO:0000313" key="15">
    <source>
        <dbReference type="Ensembl" id="ENSNVIP00000008246.1"/>
    </source>
</evidence>
<comment type="function">
    <text evidence="2">Putative odorant or sperm cell receptor.</text>
</comment>
<dbReference type="InterPro" id="IPR000276">
    <property type="entry name" value="GPCR_Rhodpsn"/>
</dbReference>
<evidence type="ECO:0000256" key="5">
    <source>
        <dbReference type="ARBA" id="ARBA00022606"/>
    </source>
</evidence>
<name>A0A8C7AKJ2_NEOVI</name>
<dbReference type="PRINTS" id="PR00245">
    <property type="entry name" value="OLFACTORYR"/>
</dbReference>
<keyword evidence="12" id="KW-0807">Transducer</keyword>
<evidence type="ECO:0000256" key="10">
    <source>
        <dbReference type="ARBA" id="ARBA00023136"/>
    </source>
</evidence>
<dbReference type="FunFam" id="1.20.1070.10:FF:000037">
    <property type="entry name" value="Olfactory receptor"/>
    <property type="match status" value="1"/>
</dbReference>
<evidence type="ECO:0000256" key="6">
    <source>
        <dbReference type="ARBA" id="ARBA00022692"/>
    </source>
</evidence>
<keyword evidence="9" id="KW-0297">G-protein coupled receptor</keyword>
<feature type="transmembrane region" description="Helical" evidence="13">
    <location>
        <begin position="239"/>
        <end position="257"/>
    </location>
</feature>
<keyword evidence="7" id="KW-0552">Olfaction</keyword>